<keyword evidence="1" id="KW-0472">Membrane</keyword>
<dbReference type="EMBL" id="VITK01000002">
    <property type="protein sequence ID" value="TWB04548.1"/>
    <property type="molecule type" value="Genomic_DNA"/>
</dbReference>
<feature type="transmembrane region" description="Helical" evidence="1">
    <location>
        <begin position="236"/>
        <end position="253"/>
    </location>
</feature>
<dbReference type="Proteomes" id="UP000319949">
    <property type="component" value="Unassembled WGS sequence"/>
</dbReference>
<keyword evidence="1" id="KW-1133">Transmembrane helix</keyword>
<dbReference type="AlphaFoldDB" id="A0A560E591"/>
<evidence type="ECO:0000313" key="3">
    <source>
        <dbReference type="Proteomes" id="UP000319949"/>
    </source>
</evidence>
<proteinExistence type="predicted"/>
<evidence type="ECO:0000313" key="2">
    <source>
        <dbReference type="EMBL" id="TWB04548.1"/>
    </source>
</evidence>
<keyword evidence="3" id="KW-1185">Reference proteome</keyword>
<protein>
    <recommendedName>
        <fullName evidence="4">O-antigen ligase</fullName>
    </recommendedName>
</protein>
<feature type="transmembrane region" description="Helical" evidence="1">
    <location>
        <begin position="172"/>
        <end position="192"/>
    </location>
</feature>
<organism evidence="2 3">
    <name type="scientific">Bradyrhizobium stylosanthis</name>
    <dbReference type="NCBI Taxonomy" id="1803665"/>
    <lineage>
        <taxon>Bacteria</taxon>
        <taxon>Pseudomonadati</taxon>
        <taxon>Pseudomonadota</taxon>
        <taxon>Alphaproteobacteria</taxon>
        <taxon>Hyphomicrobiales</taxon>
        <taxon>Nitrobacteraceae</taxon>
        <taxon>Bradyrhizobium</taxon>
    </lineage>
</organism>
<keyword evidence="1" id="KW-0812">Transmembrane</keyword>
<feature type="transmembrane region" description="Helical" evidence="1">
    <location>
        <begin position="148"/>
        <end position="165"/>
    </location>
</feature>
<feature type="transmembrane region" description="Helical" evidence="1">
    <location>
        <begin position="92"/>
        <end position="112"/>
    </location>
</feature>
<feature type="transmembrane region" description="Helical" evidence="1">
    <location>
        <begin position="124"/>
        <end position="142"/>
    </location>
</feature>
<feature type="transmembrane region" description="Helical" evidence="1">
    <location>
        <begin position="393"/>
        <end position="415"/>
    </location>
</feature>
<accession>A0A560E591</accession>
<sequence length="491" mass="51180">MCPLGQRFRPGAPIRPRYPAVRPAFLVVVPNASNIGTLNLGLISNGSCGTLGTRDLRARGNHLLNQFLRAAALGVAFAAGPIAVLAHGLLGLGAIFTGLVLVVPVLLLASVASWREIRVDLCDILVAAFAGCIVISCLLNGVSDRKELALLAVVLAQYAAGRLAPVRDARSGLLSLGVGVVVIGIAVTIVALVEQWSDNHGKPYVFGEFDAAPTQFAVLLGVVVIAAVSSDRLPRWTFVGVGLLSVVAVAVFSASMVRFSLLALVVSAGAGALFCKGRARRRGLVLVALLIVAIGAGAGARWGAAAVFGRHLLTATGMARIAPDASMLLPVAKECPPVDVDNSLAIRKQLLADAVRLLPQAGPFGVGAGGFALRSCVRGHSVHNSFIQAVIEFGWFAGALLVAVIVTTWHALIPLARVLPDYRFAACLMLFVVLISMVHGRTSHDFILLLVLGLAAHLRATRESAASQWMLRGFMPLPSKRAATSSGPSGS</sequence>
<feature type="transmembrane region" description="Helical" evidence="1">
    <location>
        <begin position="212"/>
        <end position="229"/>
    </location>
</feature>
<name>A0A560E591_9BRAD</name>
<feature type="transmembrane region" description="Helical" evidence="1">
    <location>
        <begin position="67"/>
        <end position="86"/>
    </location>
</feature>
<feature type="transmembrane region" description="Helical" evidence="1">
    <location>
        <begin position="284"/>
        <end position="304"/>
    </location>
</feature>
<evidence type="ECO:0000256" key="1">
    <source>
        <dbReference type="SAM" id="Phobius"/>
    </source>
</evidence>
<reference evidence="2 3" key="1">
    <citation type="submission" date="2019-06" db="EMBL/GenBank/DDBJ databases">
        <title>Genomic Encyclopedia of Type Strains, Phase IV (KMG-V): Genome sequencing to study the core and pangenomes of soil and plant-associated prokaryotes.</title>
        <authorList>
            <person name="Whitman W."/>
        </authorList>
    </citation>
    <scope>NUCLEOTIDE SEQUENCE [LARGE SCALE GENOMIC DNA]</scope>
    <source>
        <strain evidence="2 3">BR 510</strain>
    </source>
</reference>
<evidence type="ECO:0008006" key="4">
    <source>
        <dbReference type="Google" id="ProtNLM"/>
    </source>
</evidence>
<gene>
    <name evidence="2" type="ORF">FBZ96_1021025</name>
</gene>
<comment type="caution">
    <text evidence="2">The sequence shown here is derived from an EMBL/GenBank/DDBJ whole genome shotgun (WGS) entry which is preliminary data.</text>
</comment>
<feature type="transmembrane region" description="Helical" evidence="1">
    <location>
        <begin position="259"/>
        <end position="277"/>
    </location>
</feature>
<feature type="transmembrane region" description="Helical" evidence="1">
    <location>
        <begin position="422"/>
        <end position="440"/>
    </location>
</feature>